<organism evidence="3 4">
    <name type="scientific">Gimesia aquarii</name>
    <dbReference type="NCBI Taxonomy" id="2527964"/>
    <lineage>
        <taxon>Bacteria</taxon>
        <taxon>Pseudomonadati</taxon>
        <taxon>Planctomycetota</taxon>
        <taxon>Planctomycetia</taxon>
        <taxon>Planctomycetales</taxon>
        <taxon>Planctomycetaceae</taxon>
        <taxon>Gimesia</taxon>
    </lineage>
</organism>
<dbReference type="AlphaFoldDB" id="A0A517X2V9"/>
<reference evidence="3 4" key="1">
    <citation type="submission" date="2019-03" db="EMBL/GenBank/DDBJ databases">
        <title>Deep-cultivation of Planctomycetes and their phenomic and genomic characterization uncovers novel biology.</title>
        <authorList>
            <person name="Wiegand S."/>
            <person name="Jogler M."/>
            <person name="Boedeker C."/>
            <person name="Pinto D."/>
            <person name="Vollmers J."/>
            <person name="Rivas-Marin E."/>
            <person name="Kohn T."/>
            <person name="Peeters S.H."/>
            <person name="Heuer A."/>
            <person name="Rast P."/>
            <person name="Oberbeckmann S."/>
            <person name="Bunk B."/>
            <person name="Jeske O."/>
            <person name="Meyerdierks A."/>
            <person name="Storesund J.E."/>
            <person name="Kallscheuer N."/>
            <person name="Luecker S."/>
            <person name="Lage O.M."/>
            <person name="Pohl T."/>
            <person name="Merkel B.J."/>
            <person name="Hornburger P."/>
            <person name="Mueller R.-W."/>
            <person name="Bruemmer F."/>
            <person name="Labrenz M."/>
            <person name="Spormann A.M."/>
            <person name="Op den Camp H."/>
            <person name="Overmann J."/>
            <person name="Amann R."/>
            <person name="Jetten M.S.M."/>
            <person name="Mascher T."/>
            <person name="Medema M.H."/>
            <person name="Devos D.P."/>
            <person name="Kaster A.-K."/>
            <person name="Ovreas L."/>
            <person name="Rohde M."/>
            <person name="Galperin M.Y."/>
            <person name="Jogler C."/>
        </authorList>
    </citation>
    <scope>NUCLEOTIDE SEQUENCE [LARGE SCALE GENOMIC DNA]</scope>
    <source>
        <strain evidence="3 4">V202</strain>
    </source>
</reference>
<proteinExistence type="predicted"/>
<dbReference type="OrthoDB" id="9763697at2"/>
<accession>A0A517X2V9</accession>
<dbReference type="Pfam" id="PF13569">
    <property type="entry name" value="DUF4132"/>
    <property type="match status" value="1"/>
</dbReference>
<feature type="domain" description="DUF7737" evidence="2">
    <location>
        <begin position="739"/>
        <end position="844"/>
    </location>
</feature>
<dbReference type="InterPro" id="IPR056639">
    <property type="entry name" value="DUF7737"/>
</dbReference>
<protein>
    <submittedName>
        <fullName evidence="3">Uncharacterized protein</fullName>
    </submittedName>
</protein>
<dbReference type="EMBL" id="CP037422">
    <property type="protein sequence ID" value="QDU11834.1"/>
    <property type="molecule type" value="Genomic_DNA"/>
</dbReference>
<dbReference type="RefSeq" id="WP_145179578.1">
    <property type="nucleotide sequence ID" value="NZ_CP037422.1"/>
</dbReference>
<feature type="domain" description="DUF4132" evidence="1">
    <location>
        <begin position="416"/>
        <end position="596"/>
    </location>
</feature>
<evidence type="ECO:0000313" key="3">
    <source>
        <dbReference type="EMBL" id="QDU11834.1"/>
    </source>
</evidence>
<evidence type="ECO:0000259" key="1">
    <source>
        <dbReference type="Pfam" id="PF13569"/>
    </source>
</evidence>
<dbReference type="Pfam" id="PF24879">
    <property type="entry name" value="DUF7737"/>
    <property type="match status" value="1"/>
</dbReference>
<sequence length="852" mass="97017">MEYSLRADELYRQLLNDVDREIYTLNEVGTFPIVKEILAEEKTVQKNFIFLTFGLMYHDPNSEDWPECLKKLYQSLPDKRPGIAIIAIQTAARLLLRNFPFSIQEYAWLADRCTQAQDIYKWKNPHLPALINHIKRYLDHSKEQLDEQLRKSLVNLLESQMSLYSGNDLKYFKTLEGIIADQVEFPLQPGEAWSDRALADSQTMTDPQRIAWTALLLHCQTASAGKPSKKWLKTAESLLAEVGQELFIESLLEWFPLVDKQNTGSLNEWNWLQHQDTLKGLLWCCSLVENAKLTRAISALAISTYKKIPGVGPRAIKVGNACVWSLGQIPSDTALSQLAFLKVKVKFGTAQIGIEKALNATAERLNVPRDEIEEMGVPAYGLTDVGQLEETLGEFTAQLNITGTTTTQLVWIKPDGKTQKSVPAAVKKEFSEELKDLKATAKDIQKMLPAQRERIDNLFLEQKVWPYETWKERYLNHPLMGTLARRIIWRFNTDNKTVNGIWLDDKIVDHESNPLSNLNPDTTVELWHSIEKSTEEILAWREWLEQHEIQQPFKQAHREVYLLTDAERNTNVYSNRYAAHIIKQHQFNALCAARGWKNQLRLMVDGDYPPAMKMLPKWDLRVEFWVEGVGDNYGTDTNETGTYLYLATDQVRFYPLTAPQRTAHASGGGYATWGEEGSDTPIELKEIPPLVLSELMRDVDLFVGVASVANDPTWSDGGPEGRYVNYWHEYSFGELSESANTRKEILQRLIPRLKIAKQCSFEDKFLVVQGEIRSYKIHLGSGNILMSPNDAYLCIVRKQSAVDKSSENLFLPFEGDNVLSIILSKAFLLADDKKIKDPTIISQIGTKSNVGG</sequence>
<gene>
    <name evidence="3" type="ORF">V202x_52590</name>
</gene>
<keyword evidence="4" id="KW-1185">Reference proteome</keyword>
<evidence type="ECO:0000259" key="2">
    <source>
        <dbReference type="Pfam" id="PF24879"/>
    </source>
</evidence>
<evidence type="ECO:0000313" key="4">
    <source>
        <dbReference type="Proteomes" id="UP000318384"/>
    </source>
</evidence>
<name>A0A517X2V9_9PLAN</name>
<dbReference type="InterPro" id="IPR025406">
    <property type="entry name" value="DUF4132"/>
</dbReference>
<dbReference type="Proteomes" id="UP000318384">
    <property type="component" value="Chromosome"/>
</dbReference>